<gene>
    <name evidence="1" type="ORF">EDS130_LOCUS28835</name>
</gene>
<accession>A0A815B9D9</accession>
<dbReference type="AlphaFoldDB" id="A0A815B9D9"/>
<proteinExistence type="predicted"/>
<comment type="caution">
    <text evidence="1">The sequence shown here is derived from an EMBL/GenBank/DDBJ whole genome shotgun (WGS) entry which is preliminary data.</text>
</comment>
<dbReference type="EMBL" id="CAJNOJ010000190">
    <property type="protein sequence ID" value="CAF1267128.1"/>
    <property type="molecule type" value="Genomic_DNA"/>
</dbReference>
<evidence type="ECO:0000313" key="1">
    <source>
        <dbReference type="EMBL" id="CAF1267128.1"/>
    </source>
</evidence>
<reference evidence="1" key="1">
    <citation type="submission" date="2021-02" db="EMBL/GenBank/DDBJ databases">
        <authorList>
            <person name="Nowell W R."/>
        </authorList>
    </citation>
    <scope>NUCLEOTIDE SEQUENCE</scope>
</reference>
<evidence type="ECO:0000313" key="2">
    <source>
        <dbReference type="Proteomes" id="UP000663852"/>
    </source>
</evidence>
<protein>
    <submittedName>
        <fullName evidence="1">Uncharacterized protein</fullName>
    </submittedName>
</protein>
<dbReference type="Proteomes" id="UP000663852">
    <property type="component" value="Unassembled WGS sequence"/>
</dbReference>
<name>A0A815B9D9_ADIRI</name>
<organism evidence="1 2">
    <name type="scientific">Adineta ricciae</name>
    <name type="common">Rotifer</name>
    <dbReference type="NCBI Taxonomy" id="249248"/>
    <lineage>
        <taxon>Eukaryota</taxon>
        <taxon>Metazoa</taxon>
        <taxon>Spiralia</taxon>
        <taxon>Gnathifera</taxon>
        <taxon>Rotifera</taxon>
        <taxon>Eurotatoria</taxon>
        <taxon>Bdelloidea</taxon>
        <taxon>Adinetida</taxon>
        <taxon>Adinetidae</taxon>
        <taxon>Adineta</taxon>
    </lineage>
</organism>
<sequence length="95" mass="11329">MVFTFARRISANIQRRIQRALLVEPEKTPQRIAVAMASIVLLSIIFNRRQPWICIVNAMPKKNLNVWNYSEIFRKFIEIRILRQQAKICDRGRFL</sequence>